<gene>
    <name evidence="2" type="ORF">CRP01_38730</name>
</gene>
<evidence type="ECO:0000256" key="1">
    <source>
        <dbReference type="SAM" id="Coils"/>
    </source>
</evidence>
<protein>
    <submittedName>
        <fullName evidence="2">Uncharacterized protein</fullName>
    </submittedName>
</protein>
<proteinExistence type="predicted"/>
<sequence>MFLYVTLSIVVIAALWGSWKTWSLFKKYQDRIQYLTPEFYDIEHPAIKEIISQIEAYDENVELAQEIEKNANDLSFPEPPVPDETATEWLENYRILTDTFNDKSFISSISNNGLFQVIPPPKLFKLIRGCSLIIKKEGSEALDQSYEAITNEFIDKLDELTEEGLNETAELFLREVLDYYSKIPEEKLKVFIFALKIEPLDTFLEDLSQSDIILNTLNGIVDSEELREKVAIVFKEHMESAKEEIKELVSDVFDVDSLPYIPVFTIIVATIQEAELLMDGNSSIAKSAQRIAAKTGIKVVAATTGAVIGTALAGPIGGAVLSAAFSALGKFAFKRFENRHIRKAKKDYKELFNEIESNCKIAVNNTIFSIRGMAQLKKKMFYDEIGSIPIEDPAQIDSYVGALRSSYKKDMELSLKTLLNAKKNIFYWVPVNKTRIDFAIGMVSKNLEKIEKISSNREGLQRMFELPVVVNGNYDRSLVRISQQLKELNADFVDSIIYWSIKTTFFYRQTISEIATEANNQMKSFQKLVDDYKQDLEAAERRVRKLESLKKGKKKRK</sequence>
<feature type="coiled-coil region" evidence="1">
    <location>
        <begin position="515"/>
        <end position="556"/>
    </location>
</feature>
<dbReference type="EMBL" id="PDUD01000062">
    <property type="protein sequence ID" value="PHN01145.1"/>
    <property type="molecule type" value="Genomic_DNA"/>
</dbReference>
<evidence type="ECO:0000313" key="2">
    <source>
        <dbReference type="EMBL" id="PHN01145.1"/>
    </source>
</evidence>
<accession>A0A2D0MY23</accession>
<keyword evidence="1" id="KW-0175">Coiled coil</keyword>
<comment type="caution">
    <text evidence="2">The sequence shown here is derived from an EMBL/GenBank/DDBJ whole genome shotgun (WGS) entry which is preliminary data.</text>
</comment>
<dbReference type="Proteomes" id="UP000223913">
    <property type="component" value="Unassembled WGS sequence"/>
</dbReference>
<name>A0A2D0MY23_FLAN2</name>
<organism evidence="2 3">
    <name type="scientific">Flavilitoribacter nigricans (strain ATCC 23147 / DSM 23189 / NBRC 102662 / NCIMB 1420 / SS-2)</name>
    <name type="common">Lewinella nigricans</name>
    <dbReference type="NCBI Taxonomy" id="1122177"/>
    <lineage>
        <taxon>Bacteria</taxon>
        <taxon>Pseudomonadati</taxon>
        <taxon>Bacteroidota</taxon>
        <taxon>Saprospiria</taxon>
        <taxon>Saprospirales</taxon>
        <taxon>Lewinellaceae</taxon>
        <taxon>Flavilitoribacter</taxon>
    </lineage>
</organism>
<reference evidence="2 3" key="1">
    <citation type="submission" date="2017-10" db="EMBL/GenBank/DDBJ databases">
        <title>The draft genome sequence of Lewinella nigricans NBRC 102662.</title>
        <authorList>
            <person name="Wang K."/>
        </authorList>
    </citation>
    <scope>NUCLEOTIDE SEQUENCE [LARGE SCALE GENOMIC DNA]</scope>
    <source>
        <strain evidence="2 3">NBRC 102662</strain>
    </source>
</reference>
<dbReference type="RefSeq" id="WP_099155477.1">
    <property type="nucleotide sequence ID" value="NZ_PDUD01000062.1"/>
</dbReference>
<evidence type="ECO:0000313" key="3">
    <source>
        <dbReference type="Proteomes" id="UP000223913"/>
    </source>
</evidence>
<keyword evidence="3" id="KW-1185">Reference proteome</keyword>
<dbReference type="AlphaFoldDB" id="A0A2D0MY23"/>